<dbReference type="CDD" id="cd04793">
    <property type="entry name" value="LanC"/>
    <property type="match status" value="1"/>
</dbReference>
<dbReference type="PRINTS" id="PR01955">
    <property type="entry name" value="LANCFRANKIA"/>
</dbReference>
<keyword evidence="1" id="KW-0862">Zinc</keyword>
<name>A0A161SDW2_9BACL</name>
<accession>A0A161SDW2</accession>
<protein>
    <recommendedName>
        <fullName evidence="4">Lanthionine synthetase</fullName>
    </recommendedName>
</protein>
<dbReference type="SUPFAM" id="SSF158745">
    <property type="entry name" value="LanC-like"/>
    <property type="match status" value="1"/>
</dbReference>
<dbReference type="EMBL" id="LQRA01000052">
    <property type="protein sequence ID" value="KZE78895.1"/>
    <property type="molecule type" value="Genomic_DNA"/>
</dbReference>
<evidence type="ECO:0000256" key="1">
    <source>
        <dbReference type="PIRSR" id="PIRSR607822-1"/>
    </source>
</evidence>
<proteinExistence type="predicted"/>
<dbReference type="AlphaFoldDB" id="A0A161SDW2"/>
<feature type="binding site" evidence="1">
    <location>
        <position position="381"/>
    </location>
    <ligand>
        <name>Zn(2+)</name>
        <dbReference type="ChEBI" id="CHEBI:29105"/>
    </ligand>
</feature>
<dbReference type="Pfam" id="PF05147">
    <property type="entry name" value="LANC_like"/>
    <property type="match status" value="1"/>
</dbReference>
<comment type="caution">
    <text evidence="2">The sequence shown here is derived from an EMBL/GenBank/DDBJ whole genome shotgun (WGS) entry which is preliminary data.</text>
</comment>
<dbReference type="SMART" id="SM01260">
    <property type="entry name" value="LANC_like"/>
    <property type="match status" value="1"/>
</dbReference>
<dbReference type="PRINTS" id="PR01950">
    <property type="entry name" value="LANCSUPER"/>
</dbReference>
<sequence>MITAGNHDPKGEIGMNPKEACEAKWLPLEGAERIERVRSIVMETARRLKDPEEIERFALAEEQKRIEQGKFYVKWNGLHLARGYSGLCLLFGELDRLEPDGQWDVAGHRYVVLMQQALERQGIESLSLWSGMAGVVTSIQALSRQGTRYGNMLRSLNDFFLRMFPEYMYVVRRNIKEGVLMSDYDVMQGLSGIGRYLLHFKEHPEMRIALTQVLEYMVELCEYKEMQNTRVPGWYISPDRLISSSDQELYPEGYFNGGVSHGIPGPLALLSLAHQQGVEVEGGRETIRSIAEWLMRFTIRDEYGPYWPAHVSWQDQAAGAASGSSPREAWCYGGPGVARTLWLAGQALGEPAWRQAAIESFLGTARRPERLWNLHSATFCHGYAGLLQMTQRMIADAGTAELIPLRDRLVDRIVQSYDASAPYGFAELEEGEKLHFAGVLDGAAGVALALLAVMQDREPEWDRVFLLN</sequence>
<dbReference type="GO" id="GO:0031179">
    <property type="term" value="P:peptide modification"/>
    <property type="evidence" value="ECO:0007669"/>
    <property type="project" value="InterPro"/>
</dbReference>
<evidence type="ECO:0008006" key="4">
    <source>
        <dbReference type="Google" id="ProtNLM"/>
    </source>
</evidence>
<organism evidence="2 3">
    <name type="scientific">Paenibacillus elgii</name>
    <dbReference type="NCBI Taxonomy" id="189691"/>
    <lineage>
        <taxon>Bacteria</taxon>
        <taxon>Bacillati</taxon>
        <taxon>Bacillota</taxon>
        <taxon>Bacilli</taxon>
        <taxon>Bacillales</taxon>
        <taxon>Paenibacillaceae</taxon>
        <taxon>Paenibacillus</taxon>
    </lineage>
</organism>
<reference evidence="3" key="1">
    <citation type="submission" date="2016-01" db="EMBL/GenBank/DDBJ databases">
        <title>Draft genome of Chromobacterium sp. F49.</title>
        <authorList>
            <person name="Hong K.W."/>
        </authorList>
    </citation>
    <scope>NUCLEOTIDE SEQUENCE [LARGE SCALE GENOMIC DNA]</scope>
    <source>
        <strain evidence="3">M63</strain>
    </source>
</reference>
<feature type="binding site" evidence="1">
    <location>
        <position position="331"/>
    </location>
    <ligand>
        <name>Zn(2+)</name>
        <dbReference type="ChEBI" id="CHEBI:29105"/>
    </ligand>
</feature>
<dbReference type="eggNOG" id="COG4403">
    <property type="taxonomic scope" value="Bacteria"/>
</dbReference>
<dbReference type="Proteomes" id="UP000076563">
    <property type="component" value="Unassembled WGS sequence"/>
</dbReference>
<dbReference type="InterPro" id="IPR007822">
    <property type="entry name" value="LANC-like"/>
</dbReference>
<dbReference type="STRING" id="1007103.GCA_000213315_03204"/>
<evidence type="ECO:0000313" key="3">
    <source>
        <dbReference type="Proteomes" id="UP000076563"/>
    </source>
</evidence>
<gene>
    <name evidence="2" type="ORF">AV654_15490</name>
</gene>
<dbReference type="InterPro" id="IPR033889">
    <property type="entry name" value="LanC"/>
</dbReference>
<dbReference type="GO" id="GO:0046872">
    <property type="term" value="F:metal ion binding"/>
    <property type="evidence" value="ECO:0007669"/>
    <property type="project" value="UniProtKB-KW"/>
</dbReference>
<keyword evidence="1" id="KW-0479">Metal-binding</keyword>
<dbReference type="Gene3D" id="1.50.10.20">
    <property type="match status" value="1"/>
</dbReference>
<keyword evidence="3" id="KW-1185">Reference proteome</keyword>
<evidence type="ECO:0000313" key="2">
    <source>
        <dbReference type="EMBL" id="KZE78895.1"/>
    </source>
</evidence>
<feature type="binding site" evidence="1">
    <location>
        <position position="380"/>
    </location>
    <ligand>
        <name>Zn(2+)</name>
        <dbReference type="ChEBI" id="CHEBI:29105"/>
    </ligand>
</feature>